<dbReference type="AlphaFoldDB" id="A0A0T7FBM3"/>
<name>A0A0T7FBM3_NEOGA</name>
<sequence>MTFHADHAVGIPFAATGGIAVYLGLDYGFGELSEMGPGALPVLLGTTLSVFGIALLMKATLANAGTVAIALIPREEIRPFLAIIAALFAPSADER</sequence>
<organism evidence="2 3">
    <name type="scientific">Neorhizobium galegae bv. officinalis</name>
    <dbReference type="NCBI Taxonomy" id="323656"/>
    <lineage>
        <taxon>Bacteria</taxon>
        <taxon>Pseudomonadati</taxon>
        <taxon>Pseudomonadota</taxon>
        <taxon>Alphaproteobacteria</taxon>
        <taxon>Hyphomicrobiales</taxon>
        <taxon>Rhizobiaceae</taxon>
        <taxon>Rhizobium/Agrobacterium group</taxon>
        <taxon>Neorhizobium</taxon>
    </lineage>
</organism>
<evidence type="ECO:0000313" key="3">
    <source>
        <dbReference type="Proteomes" id="UP000046176"/>
    </source>
</evidence>
<keyword evidence="1" id="KW-0472">Membrane</keyword>
<protein>
    <submittedName>
        <fullName evidence="2">Uncharacterized protein</fullName>
    </submittedName>
</protein>
<accession>A0A0T7FBM3</accession>
<feature type="transmembrane region" description="Helical" evidence="1">
    <location>
        <begin position="7"/>
        <end position="25"/>
    </location>
</feature>
<keyword evidence="1" id="KW-1133">Transmembrane helix</keyword>
<evidence type="ECO:0000256" key="1">
    <source>
        <dbReference type="SAM" id="Phobius"/>
    </source>
</evidence>
<dbReference type="EMBL" id="CCRH01000002">
    <property type="protein sequence ID" value="CDZ32341.1"/>
    <property type="molecule type" value="Genomic_DNA"/>
</dbReference>
<gene>
    <name evidence="2" type="ORF">NGAL_HAMBI1145_11120</name>
</gene>
<keyword evidence="1" id="KW-0812">Transmembrane</keyword>
<evidence type="ECO:0000313" key="2">
    <source>
        <dbReference type="EMBL" id="CDZ32341.1"/>
    </source>
</evidence>
<reference evidence="2 3" key="1">
    <citation type="submission" date="2014-08" db="EMBL/GenBank/DDBJ databases">
        <authorList>
            <person name="Chen Y.-H."/>
        </authorList>
    </citation>
    <scope>NUCLEOTIDE SEQUENCE [LARGE SCALE GENOMIC DNA]</scope>
</reference>
<dbReference type="Proteomes" id="UP000046176">
    <property type="component" value="Unassembled WGS sequence"/>
</dbReference>
<proteinExistence type="predicted"/>
<feature type="transmembrane region" description="Helical" evidence="1">
    <location>
        <begin position="37"/>
        <end position="57"/>
    </location>
</feature>
<dbReference type="RefSeq" id="WP_172717101.1">
    <property type="nucleotide sequence ID" value="NZ_CCRH01000002.1"/>
</dbReference>